<keyword evidence="2" id="KW-1185">Reference proteome</keyword>
<dbReference type="AlphaFoldDB" id="A0A2K3DTF8"/>
<dbReference type="GeneID" id="66053170"/>
<accession>A0A2K3DTF8</accession>
<dbReference type="EMBL" id="CM008965">
    <property type="protein sequence ID" value="PNW83814.1"/>
    <property type="molecule type" value="Genomic_DNA"/>
</dbReference>
<evidence type="ECO:0000313" key="1">
    <source>
        <dbReference type="EMBL" id="PNW83814.1"/>
    </source>
</evidence>
<organism evidence="1 2">
    <name type="scientific">Chlamydomonas reinhardtii</name>
    <name type="common">Chlamydomonas smithii</name>
    <dbReference type="NCBI Taxonomy" id="3055"/>
    <lineage>
        <taxon>Eukaryota</taxon>
        <taxon>Viridiplantae</taxon>
        <taxon>Chlorophyta</taxon>
        <taxon>core chlorophytes</taxon>
        <taxon>Chlorophyceae</taxon>
        <taxon>CS clade</taxon>
        <taxon>Chlamydomonadales</taxon>
        <taxon>Chlamydomonadaceae</taxon>
        <taxon>Chlamydomonas</taxon>
    </lineage>
</organism>
<dbReference type="Gramene" id="PNW83814">
    <property type="protein sequence ID" value="PNW83814"/>
    <property type="gene ID" value="CHLRE_04g217918v5"/>
</dbReference>
<dbReference type="InParanoid" id="A0A2K3DTF8"/>
<sequence>MHASIASRLPRTAASTLPVAVQYRKLHVAMLAPEMTAAARGATWRRRLACDWAAFELDAGQGIGECTARALWKGSRLGGTPCPDGSYVYEEPQFQY</sequence>
<dbReference type="Proteomes" id="UP000006906">
    <property type="component" value="Chromosome 4"/>
</dbReference>
<name>A0A2K3DTF8_CHLRE</name>
<dbReference type="ExpressionAtlas" id="A0A2K3DTF8">
    <property type="expression patterns" value="baseline"/>
</dbReference>
<dbReference type="RefSeq" id="XP_042925010.1">
    <property type="nucleotide sequence ID" value="XM_043061754.1"/>
</dbReference>
<gene>
    <name evidence="1" type="ORF">CHLRE_04g217918v5</name>
</gene>
<proteinExistence type="predicted"/>
<reference evidence="1 2" key="1">
    <citation type="journal article" date="2007" name="Science">
        <title>The Chlamydomonas genome reveals the evolution of key animal and plant functions.</title>
        <authorList>
            <person name="Merchant S.S."/>
            <person name="Prochnik S.E."/>
            <person name="Vallon O."/>
            <person name="Harris E.H."/>
            <person name="Karpowicz S.J."/>
            <person name="Witman G.B."/>
            <person name="Terry A."/>
            <person name="Salamov A."/>
            <person name="Fritz-Laylin L.K."/>
            <person name="Marechal-Drouard L."/>
            <person name="Marshall W.F."/>
            <person name="Qu L.H."/>
            <person name="Nelson D.R."/>
            <person name="Sanderfoot A.A."/>
            <person name="Spalding M.H."/>
            <person name="Kapitonov V.V."/>
            <person name="Ren Q."/>
            <person name="Ferris P."/>
            <person name="Lindquist E."/>
            <person name="Shapiro H."/>
            <person name="Lucas S.M."/>
            <person name="Grimwood J."/>
            <person name="Schmutz J."/>
            <person name="Cardol P."/>
            <person name="Cerutti H."/>
            <person name="Chanfreau G."/>
            <person name="Chen C.L."/>
            <person name="Cognat V."/>
            <person name="Croft M.T."/>
            <person name="Dent R."/>
            <person name="Dutcher S."/>
            <person name="Fernandez E."/>
            <person name="Fukuzawa H."/>
            <person name="Gonzalez-Ballester D."/>
            <person name="Gonzalez-Halphen D."/>
            <person name="Hallmann A."/>
            <person name="Hanikenne M."/>
            <person name="Hippler M."/>
            <person name="Inwood W."/>
            <person name="Jabbari K."/>
            <person name="Kalanon M."/>
            <person name="Kuras R."/>
            <person name="Lefebvre P.A."/>
            <person name="Lemaire S.D."/>
            <person name="Lobanov A.V."/>
            <person name="Lohr M."/>
            <person name="Manuell A."/>
            <person name="Meier I."/>
            <person name="Mets L."/>
            <person name="Mittag M."/>
            <person name="Mittelmeier T."/>
            <person name="Moroney J.V."/>
            <person name="Moseley J."/>
            <person name="Napoli C."/>
            <person name="Nedelcu A.M."/>
            <person name="Niyogi K."/>
            <person name="Novoselov S.V."/>
            <person name="Paulsen I.T."/>
            <person name="Pazour G."/>
            <person name="Purton S."/>
            <person name="Ral J.P."/>
            <person name="Riano-Pachon D.M."/>
            <person name="Riekhof W."/>
            <person name="Rymarquis L."/>
            <person name="Schroda M."/>
            <person name="Stern D."/>
            <person name="Umen J."/>
            <person name="Willows R."/>
            <person name="Wilson N."/>
            <person name="Zimmer S.L."/>
            <person name="Allmer J."/>
            <person name="Balk J."/>
            <person name="Bisova K."/>
            <person name="Chen C.J."/>
            <person name="Elias M."/>
            <person name="Gendler K."/>
            <person name="Hauser C."/>
            <person name="Lamb M.R."/>
            <person name="Ledford H."/>
            <person name="Long J.C."/>
            <person name="Minagawa J."/>
            <person name="Page M.D."/>
            <person name="Pan J."/>
            <person name="Pootakham W."/>
            <person name="Roje S."/>
            <person name="Rose A."/>
            <person name="Stahlberg E."/>
            <person name="Terauchi A.M."/>
            <person name="Yang P."/>
            <person name="Ball S."/>
            <person name="Bowler C."/>
            <person name="Dieckmann C.L."/>
            <person name="Gladyshev V.N."/>
            <person name="Green P."/>
            <person name="Jorgensen R."/>
            <person name="Mayfield S."/>
            <person name="Mueller-Roeber B."/>
            <person name="Rajamani S."/>
            <person name="Sayre R.T."/>
            <person name="Brokstein P."/>
            <person name="Dubchak I."/>
            <person name="Goodstein D."/>
            <person name="Hornick L."/>
            <person name="Huang Y.W."/>
            <person name="Jhaveri J."/>
            <person name="Luo Y."/>
            <person name="Martinez D."/>
            <person name="Ngau W.C."/>
            <person name="Otillar B."/>
            <person name="Poliakov A."/>
            <person name="Porter A."/>
            <person name="Szajkowski L."/>
            <person name="Werner G."/>
            <person name="Zhou K."/>
            <person name="Grigoriev I.V."/>
            <person name="Rokhsar D.S."/>
            <person name="Grossman A.R."/>
        </authorList>
    </citation>
    <scope>NUCLEOTIDE SEQUENCE [LARGE SCALE GENOMIC DNA]</scope>
    <source>
        <strain evidence="2">CC-503</strain>
    </source>
</reference>
<protein>
    <submittedName>
        <fullName evidence="1">Uncharacterized protein</fullName>
    </submittedName>
</protein>
<evidence type="ECO:0000313" key="2">
    <source>
        <dbReference type="Proteomes" id="UP000006906"/>
    </source>
</evidence>